<evidence type="ECO:0000256" key="1">
    <source>
        <dbReference type="SAM" id="Phobius"/>
    </source>
</evidence>
<dbReference type="Proteomes" id="UP001589693">
    <property type="component" value="Unassembled WGS sequence"/>
</dbReference>
<keyword evidence="1" id="KW-0472">Membrane</keyword>
<keyword evidence="1" id="KW-1133">Transmembrane helix</keyword>
<sequence length="85" mass="8829">MKQLPAKDRPGVQAWLGPLSLGLGTVSWIVPGGNLVFVVAACVCGVVSIATRKWYSVDWTAVAGICVALAQALLSLLLLAASMHP</sequence>
<evidence type="ECO:0000313" key="3">
    <source>
        <dbReference type="Proteomes" id="UP001589693"/>
    </source>
</evidence>
<comment type="caution">
    <text evidence="2">The sequence shown here is derived from an EMBL/GenBank/DDBJ whole genome shotgun (WGS) entry which is preliminary data.</text>
</comment>
<protein>
    <submittedName>
        <fullName evidence="2">Uncharacterized protein</fullName>
    </submittedName>
</protein>
<name>A0ABV5ZYX0_9PSEU</name>
<dbReference type="EMBL" id="JBHLZU010000010">
    <property type="protein sequence ID" value="MFB9904906.1"/>
    <property type="molecule type" value="Genomic_DNA"/>
</dbReference>
<keyword evidence="3" id="KW-1185">Reference proteome</keyword>
<accession>A0ABV5ZYX0</accession>
<organism evidence="2 3">
    <name type="scientific">Allokutzneria oryzae</name>
    <dbReference type="NCBI Taxonomy" id="1378989"/>
    <lineage>
        <taxon>Bacteria</taxon>
        <taxon>Bacillati</taxon>
        <taxon>Actinomycetota</taxon>
        <taxon>Actinomycetes</taxon>
        <taxon>Pseudonocardiales</taxon>
        <taxon>Pseudonocardiaceae</taxon>
        <taxon>Allokutzneria</taxon>
    </lineage>
</organism>
<keyword evidence="1" id="KW-0812">Transmembrane</keyword>
<feature type="transmembrane region" description="Helical" evidence="1">
    <location>
        <begin position="62"/>
        <end position="83"/>
    </location>
</feature>
<reference evidence="2 3" key="1">
    <citation type="submission" date="2024-09" db="EMBL/GenBank/DDBJ databases">
        <authorList>
            <person name="Sun Q."/>
            <person name="Mori K."/>
        </authorList>
    </citation>
    <scope>NUCLEOTIDE SEQUENCE [LARGE SCALE GENOMIC DNA]</scope>
    <source>
        <strain evidence="2 3">TBRC 7907</strain>
    </source>
</reference>
<feature type="transmembrane region" description="Helical" evidence="1">
    <location>
        <begin position="36"/>
        <end position="55"/>
    </location>
</feature>
<evidence type="ECO:0000313" key="2">
    <source>
        <dbReference type="EMBL" id="MFB9904906.1"/>
    </source>
</evidence>
<dbReference type="RefSeq" id="WP_377852104.1">
    <property type="nucleotide sequence ID" value="NZ_JBHLZU010000010.1"/>
</dbReference>
<proteinExistence type="predicted"/>
<gene>
    <name evidence="2" type="ORF">ACFFQA_13265</name>
</gene>